<protein>
    <recommendedName>
        <fullName evidence="4">Copper resistance protein D</fullName>
    </recommendedName>
</protein>
<keyword evidence="3" id="KW-1185">Reference proteome</keyword>
<reference evidence="3" key="1">
    <citation type="submission" date="2016-10" db="EMBL/GenBank/DDBJ databases">
        <authorList>
            <person name="Varghese N."/>
            <person name="Submissions S."/>
        </authorList>
    </citation>
    <scope>NUCLEOTIDE SEQUENCE [LARGE SCALE GENOMIC DNA]</scope>
    <source>
        <strain evidence="3">CGMCC 1.10121</strain>
    </source>
</reference>
<dbReference type="RefSeq" id="WP_089827163.1">
    <property type="nucleotide sequence ID" value="NZ_FODV01000017.1"/>
</dbReference>
<evidence type="ECO:0000256" key="1">
    <source>
        <dbReference type="SAM" id="Phobius"/>
    </source>
</evidence>
<feature type="transmembrane region" description="Helical" evidence="1">
    <location>
        <begin position="118"/>
        <end position="141"/>
    </location>
</feature>
<keyword evidence="1" id="KW-1133">Transmembrane helix</keyword>
<keyword evidence="1" id="KW-0472">Membrane</keyword>
<accession>A0A1H8VIQ1</accession>
<dbReference type="EMBL" id="FODV01000017">
    <property type="protein sequence ID" value="SEP15180.1"/>
    <property type="molecule type" value="Genomic_DNA"/>
</dbReference>
<feature type="transmembrane region" description="Helical" evidence="1">
    <location>
        <begin position="90"/>
        <end position="106"/>
    </location>
</feature>
<keyword evidence="1" id="KW-0812">Transmembrane</keyword>
<evidence type="ECO:0000313" key="2">
    <source>
        <dbReference type="EMBL" id="SEP15180.1"/>
    </source>
</evidence>
<gene>
    <name evidence="2" type="ORF">SAMN04487948_1177</name>
</gene>
<evidence type="ECO:0000313" key="3">
    <source>
        <dbReference type="Proteomes" id="UP000199126"/>
    </source>
</evidence>
<dbReference type="Proteomes" id="UP000199126">
    <property type="component" value="Unassembled WGS sequence"/>
</dbReference>
<feature type="transmembrane region" description="Helical" evidence="1">
    <location>
        <begin position="44"/>
        <end position="62"/>
    </location>
</feature>
<evidence type="ECO:0008006" key="4">
    <source>
        <dbReference type="Google" id="ProtNLM"/>
    </source>
</evidence>
<sequence length="159" mass="17431">MPHPGIGLHAVFGEISAVLFLWTFVEVYRGVDQTNVVRVRRISLVALISLALAWIIGGNYYLTGYQQIKELIVEGPQPWSHLVFMEAKEHIFLFLPVLAILQTIALRAHDEISGDARYAILVITGLLILVAFLMAGMGYLITSGFRAATEPALLLGGGL</sequence>
<proteinExistence type="predicted"/>
<dbReference type="OrthoDB" id="137094at2157"/>
<feature type="transmembrane region" description="Helical" evidence="1">
    <location>
        <begin position="6"/>
        <end position="24"/>
    </location>
</feature>
<dbReference type="AlphaFoldDB" id="A0A1H8VIQ1"/>
<organism evidence="2 3">
    <name type="scientific">Halogranum amylolyticum</name>
    <dbReference type="NCBI Taxonomy" id="660520"/>
    <lineage>
        <taxon>Archaea</taxon>
        <taxon>Methanobacteriati</taxon>
        <taxon>Methanobacteriota</taxon>
        <taxon>Stenosarchaea group</taxon>
        <taxon>Halobacteria</taxon>
        <taxon>Halobacteriales</taxon>
        <taxon>Haloferacaceae</taxon>
    </lineage>
</organism>
<name>A0A1H8VIQ1_9EURY</name>